<keyword evidence="1" id="KW-0067">ATP-binding</keyword>
<dbReference type="Proteomes" id="UP000198406">
    <property type="component" value="Unassembled WGS sequence"/>
</dbReference>
<dbReference type="GO" id="GO:0005759">
    <property type="term" value="C:mitochondrial matrix"/>
    <property type="evidence" value="ECO:0007669"/>
    <property type="project" value="UniProtKB-SubCell"/>
</dbReference>
<evidence type="ECO:0000313" key="4">
    <source>
        <dbReference type="Proteomes" id="UP000198406"/>
    </source>
</evidence>
<dbReference type="InParanoid" id="A0A1Z5KQC4"/>
<dbReference type="InterPro" id="IPR004358">
    <property type="entry name" value="Sig_transdc_His_kin-like_C"/>
</dbReference>
<dbReference type="OrthoDB" id="46890at2759"/>
<sequence>MKRWTLRSLANLKINSSTAETVLQHVADRLAWQQTRLVDSHLHYLHRDTEQLCRQLLSSPVLQRWNSADQDIVSKTLEQIRDRHATTLERLVDLKLESDEKNDILRVRYSIQLLCDHYVKLYKNKDAGAITTIENASDLLDPAISQAQQVCESHWMMAPEVHLQRANPSKPLTLVLPWVHHTLVELLKNTFHATLQRHSRDPPPVQITLSSDDDAICVTLQDHGIGLPDSDNLFAWGYSSAGRRWDRLDEQQSYAAVRSPMSSLGVGLSASRLMMQHFGGNVTLSSSQDEGAVARIYLPFRDDVLEHLPVA</sequence>
<dbReference type="EMBL" id="BDSP01000274">
    <property type="protein sequence ID" value="GAX28496.1"/>
    <property type="molecule type" value="Genomic_DNA"/>
</dbReference>
<dbReference type="InterPro" id="IPR005467">
    <property type="entry name" value="His_kinase_dom"/>
</dbReference>
<keyword evidence="4" id="KW-1185">Reference proteome</keyword>
<feature type="domain" description="Histidine kinase" evidence="2">
    <location>
        <begin position="179"/>
        <end position="302"/>
    </location>
</feature>
<keyword evidence="1" id="KW-0547">Nucleotide-binding</keyword>
<dbReference type="PANTHER" id="PTHR11947">
    <property type="entry name" value="PYRUVATE DEHYDROGENASE KINASE"/>
    <property type="match status" value="1"/>
</dbReference>
<dbReference type="GO" id="GO:0010906">
    <property type="term" value="P:regulation of glucose metabolic process"/>
    <property type="evidence" value="ECO:0007669"/>
    <property type="project" value="TreeGrafter"/>
</dbReference>
<dbReference type="AlphaFoldDB" id="A0A1Z5KQC4"/>
<dbReference type="PROSITE" id="PS50109">
    <property type="entry name" value="HIS_KIN"/>
    <property type="match status" value="1"/>
</dbReference>
<organism evidence="3 4">
    <name type="scientific">Fistulifera solaris</name>
    <name type="common">Oleaginous diatom</name>
    <dbReference type="NCBI Taxonomy" id="1519565"/>
    <lineage>
        <taxon>Eukaryota</taxon>
        <taxon>Sar</taxon>
        <taxon>Stramenopiles</taxon>
        <taxon>Ochrophyta</taxon>
        <taxon>Bacillariophyta</taxon>
        <taxon>Bacillariophyceae</taxon>
        <taxon>Bacillariophycidae</taxon>
        <taxon>Naviculales</taxon>
        <taxon>Naviculaceae</taxon>
        <taxon>Fistulifera</taxon>
    </lineage>
</organism>
<proteinExistence type="inferred from homology"/>
<dbReference type="InterPro" id="IPR003594">
    <property type="entry name" value="HATPase_dom"/>
</dbReference>
<evidence type="ECO:0000259" key="2">
    <source>
        <dbReference type="PROSITE" id="PS50109"/>
    </source>
</evidence>
<dbReference type="InterPro" id="IPR039028">
    <property type="entry name" value="BCKD/PDK"/>
</dbReference>
<evidence type="ECO:0000256" key="1">
    <source>
        <dbReference type="RuleBase" id="RU366032"/>
    </source>
</evidence>
<dbReference type="PANTHER" id="PTHR11947:SF3">
    <property type="entry name" value="[PYRUVATE DEHYDROGENASE (ACETYL-TRANSFERRING)] KINASE, MITOCHONDRIAL"/>
    <property type="match status" value="1"/>
</dbReference>
<keyword evidence="1" id="KW-0496">Mitochondrion</keyword>
<dbReference type="PRINTS" id="PR00344">
    <property type="entry name" value="BCTRLSENSOR"/>
</dbReference>
<accession>A0A1Z5KQC4</accession>
<dbReference type="SMART" id="SM00387">
    <property type="entry name" value="HATPase_c"/>
    <property type="match status" value="1"/>
</dbReference>
<name>A0A1Z5KQC4_FISSO</name>
<reference evidence="3 4" key="1">
    <citation type="journal article" date="2015" name="Plant Cell">
        <title>Oil accumulation by the oleaginous diatom Fistulifera solaris as revealed by the genome and transcriptome.</title>
        <authorList>
            <person name="Tanaka T."/>
            <person name="Maeda Y."/>
            <person name="Veluchamy A."/>
            <person name="Tanaka M."/>
            <person name="Abida H."/>
            <person name="Marechal E."/>
            <person name="Bowler C."/>
            <person name="Muto M."/>
            <person name="Sunaga Y."/>
            <person name="Tanaka M."/>
            <person name="Yoshino T."/>
            <person name="Taniguchi T."/>
            <person name="Fukuda Y."/>
            <person name="Nemoto M."/>
            <person name="Matsumoto M."/>
            <person name="Wong P.S."/>
            <person name="Aburatani S."/>
            <person name="Fujibuchi W."/>
        </authorList>
    </citation>
    <scope>NUCLEOTIDE SEQUENCE [LARGE SCALE GENOMIC DNA]</scope>
    <source>
        <strain evidence="3 4">JPCC DA0580</strain>
    </source>
</reference>
<dbReference type="Gene3D" id="3.30.565.10">
    <property type="entry name" value="Histidine kinase-like ATPase, C-terminal domain"/>
    <property type="match status" value="1"/>
</dbReference>
<dbReference type="Pfam" id="PF02518">
    <property type="entry name" value="HATPase_c"/>
    <property type="match status" value="1"/>
</dbReference>
<gene>
    <name evidence="3" type="ORF">FisN_38Hh010</name>
</gene>
<dbReference type="GO" id="GO:0005524">
    <property type="term" value="F:ATP binding"/>
    <property type="evidence" value="ECO:0007669"/>
    <property type="project" value="UniProtKB-UniRule"/>
</dbReference>
<dbReference type="GO" id="GO:0004740">
    <property type="term" value="F:pyruvate dehydrogenase (acetyl-transferring) kinase activity"/>
    <property type="evidence" value="ECO:0007669"/>
    <property type="project" value="TreeGrafter"/>
</dbReference>
<keyword evidence="1" id="KW-0418">Kinase</keyword>
<dbReference type="SUPFAM" id="SSF55874">
    <property type="entry name" value="ATPase domain of HSP90 chaperone/DNA topoisomerase II/histidine kinase"/>
    <property type="match status" value="1"/>
</dbReference>
<dbReference type="InterPro" id="IPR036890">
    <property type="entry name" value="HATPase_C_sf"/>
</dbReference>
<comment type="subcellular location">
    <subcellularLocation>
        <location evidence="1">Mitochondrion matrix</location>
    </subcellularLocation>
</comment>
<comment type="caution">
    <text evidence="3">The sequence shown here is derived from an EMBL/GenBank/DDBJ whole genome shotgun (WGS) entry which is preliminary data.</text>
</comment>
<comment type="similarity">
    <text evidence="1">Belongs to the PDK/BCKDK protein kinase family.</text>
</comment>
<dbReference type="EC" id="2.7.11.-" evidence="1"/>
<evidence type="ECO:0000313" key="3">
    <source>
        <dbReference type="EMBL" id="GAX28496.1"/>
    </source>
</evidence>
<protein>
    <recommendedName>
        <fullName evidence="1">Protein-serine/threonine kinase</fullName>
        <ecNumber evidence="1">2.7.11.-</ecNumber>
    </recommendedName>
</protein>
<keyword evidence="1" id="KW-0808">Transferase</keyword>